<gene>
    <name evidence="1" type="ORF">S01H1_70388</name>
</gene>
<dbReference type="EMBL" id="BARS01046806">
    <property type="protein sequence ID" value="GAG33158.1"/>
    <property type="molecule type" value="Genomic_DNA"/>
</dbReference>
<proteinExistence type="predicted"/>
<dbReference type="InterPro" id="IPR013783">
    <property type="entry name" value="Ig-like_fold"/>
</dbReference>
<accession>X0X915</accession>
<name>X0X915_9ZZZZ</name>
<feature type="non-terminal residue" evidence="1">
    <location>
        <position position="1"/>
    </location>
</feature>
<feature type="non-terminal residue" evidence="1">
    <location>
        <position position="246"/>
    </location>
</feature>
<organism evidence="1">
    <name type="scientific">marine sediment metagenome</name>
    <dbReference type="NCBI Taxonomy" id="412755"/>
    <lineage>
        <taxon>unclassified sequences</taxon>
        <taxon>metagenomes</taxon>
        <taxon>ecological metagenomes</taxon>
    </lineage>
</organism>
<sequence length="246" mass="27203">NTTVDFEGVAAKYVRLTVNSNWGGILAQYGLSEVRFFYIPVLAREPGPDSGATDVDVETTLSWRAGREAAEHDVYLSANEQAVIDGTALVSTETGTSYSPSLDVDSTYYWRVDEVNDAETTTTWQGEIWNFSTQEYLVVDDFESYNEIPDGEEGSNLVYMTWLDGFDNPSVNGSTIGHTVPFEPSMESVIFYDGRKSAPLYYDNSTAGYSEATANVADLQVGWDWTKHGVTTLVLYFYGEPSNAAE</sequence>
<evidence type="ECO:0008006" key="2">
    <source>
        <dbReference type="Google" id="ProtNLM"/>
    </source>
</evidence>
<dbReference type="AlphaFoldDB" id="X0X915"/>
<protein>
    <recommendedName>
        <fullName evidence="2">Fibronectin type-III domain-containing protein</fullName>
    </recommendedName>
</protein>
<dbReference type="Gene3D" id="2.60.40.10">
    <property type="entry name" value="Immunoglobulins"/>
    <property type="match status" value="1"/>
</dbReference>
<evidence type="ECO:0000313" key="1">
    <source>
        <dbReference type="EMBL" id="GAG33158.1"/>
    </source>
</evidence>
<reference evidence="1" key="1">
    <citation type="journal article" date="2014" name="Front. Microbiol.">
        <title>High frequency of phylogenetically diverse reductive dehalogenase-homologous genes in deep subseafloor sedimentary metagenomes.</title>
        <authorList>
            <person name="Kawai M."/>
            <person name="Futagami T."/>
            <person name="Toyoda A."/>
            <person name="Takaki Y."/>
            <person name="Nishi S."/>
            <person name="Hori S."/>
            <person name="Arai W."/>
            <person name="Tsubouchi T."/>
            <person name="Morono Y."/>
            <person name="Uchiyama I."/>
            <person name="Ito T."/>
            <person name="Fujiyama A."/>
            <person name="Inagaki F."/>
            <person name="Takami H."/>
        </authorList>
    </citation>
    <scope>NUCLEOTIDE SEQUENCE</scope>
    <source>
        <strain evidence="1">Expedition CK06-06</strain>
    </source>
</reference>
<comment type="caution">
    <text evidence="1">The sequence shown here is derived from an EMBL/GenBank/DDBJ whole genome shotgun (WGS) entry which is preliminary data.</text>
</comment>